<dbReference type="SUPFAM" id="SSF52141">
    <property type="entry name" value="Uracil-DNA glycosylase-like"/>
    <property type="match status" value="1"/>
</dbReference>
<dbReference type="AlphaFoldDB" id="A0A167VLI8"/>
<dbReference type="InterPro" id="IPR015637">
    <property type="entry name" value="MUG/TDG"/>
</dbReference>
<keyword evidence="1" id="KW-0227">DNA damage</keyword>
<dbReference type="InterPro" id="IPR036895">
    <property type="entry name" value="Uracil-DNA_glycosylase-like_sf"/>
</dbReference>
<evidence type="ECO:0000256" key="1">
    <source>
        <dbReference type="ARBA" id="ARBA00022763"/>
    </source>
</evidence>
<dbReference type="CDD" id="cd10028">
    <property type="entry name" value="UDG-F2_TDG_MUG"/>
    <property type="match status" value="1"/>
</dbReference>
<dbReference type="PANTHER" id="PTHR12159:SF9">
    <property type="entry name" value="G_T MISMATCH-SPECIFIC THYMINE DNA GLYCOSYLASE"/>
    <property type="match status" value="1"/>
</dbReference>
<accession>A0A167VLI8</accession>
<comment type="caution">
    <text evidence="6">The sequence shown here is derived from an EMBL/GenBank/DDBJ whole genome shotgun (WGS) entry which is preliminary data.</text>
</comment>
<name>A0A167VLI8_9HYPO</name>
<sequence>MADDSPLPTFAGRLRVADFMYRGGDDAGSPSPVRVLRSSSSSSRSTSASAAPPRPAWRASPRKRRTADEPDPDPDAKTEEEVDGALPAAADPVLATAPSPSPSPRKKSRSRAPSAYAPPATYAHLPPLQDALGPNLLVLFVGLNPGIETARTGHAYAHPSNLFWKLLYRSGVLPVPCRFDEDRTLPARFRLGLTNIVRRPTRNGAELRPAELDAGVAVLEDKARRWRPAVVCLVGKGIWDSIVRVRYGPPGKRKKKKDGDGDGPFKYGWQGERENMGVLGPQHDPGDVAEGVEAAPGWRGARVFVAASTSGLAATLSPAEKEAIWAQLGAWVAEKRAALEAASGQPWR</sequence>
<protein>
    <submittedName>
        <fullName evidence="6">G/U mismatch-specific DNA glycosylase</fullName>
    </submittedName>
</protein>
<dbReference type="Pfam" id="PF03167">
    <property type="entry name" value="UDG"/>
    <property type="match status" value="1"/>
</dbReference>
<dbReference type="Gene3D" id="3.40.470.10">
    <property type="entry name" value="Uracil-DNA glycosylase-like domain"/>
    <property type="match status" value="1"/>
</dbReference>
<feature type="region of interest" description="Disordered" evidence="4">
    <location>
        <begin position="21"/>
        <end position="118"/>
    </location>
</feature>
<dbReference type="STRING" id="1081102.A0A167VLI8"/>
<dbReference type="EMBL" id="AZHD01000006">
    <property type="protein sequence ID" value="OAA62758.1"/>
    <property type="molecule type" value="Genomic_DNA"/>
</dbReference>
<evidence type="ECO:0000256" key="2">
    <source>
        <dbReference type="ARBA" id="ARBA00022801"/>
    </source>
</evidence>
<reference evidence="6 7" key="1">
    <citation type="journal article" date="2016" name="Genome Biol. Evol.">
        <title>Divergent and convergent evolution of fungal pathogenicity.</title>
        <authorList>
            <person name="Shang Y."/>
            <person name="Xiao G."/>
            <person name="Zheng P."/>
            <person name="Cen K."/>
            <person name="Zhan S."/>
            <person name="Wang C."/>
        </authorList>
    </citation>
    <scope>NUCLEOTIDE SEQUENCE [LARGE SCALE GENOMIC DNA]</scope>
    <source>
        <strain evidence="6 7">RCEF 264</strain>
    </source>
</reference>
<evidence type="ECO:0000259" key="5">
    <source>
        <dbReference type="SMART" id="SM00986"/>
    </source>
</evidence>
<feature type="compositionally biased region" description="Low complexity" evidence="4">
    <location>
        <begin position="29"/>
        <end position="59"/>
    </location>
</feature>
<dbReference type="InterPro" id="IPR005122">
    <property type="entry name" value="Uracil-DNA_glycosylase-like"/>
</dbReference>
<evidence type="ECO:0000313" key="6">
    <source>
        <dbReference type="EMBL" id="OAA62758.1"/>
    </source>
</evidence>
<dbReference type="Proteomes" id="UP000076874">
    <property type="component" value="Unassembled WGS sequence"/>
</dbReference>
<evidence type="ECO:0000256" key="4">
    <source>
        <dbReference type="SAM" id="MobiDB-lite"/>
    </source>
</evidence>
<keyword evidence="3" id="KW-0234">DNA repair</keyword>
<dbReference type="GO" id="GO:0004844">
    <property type="term" value="F:uracil DNA N-glycosylase activity"/>
    <property type="evidence" value="ECO:0007669"/>
    <property type="project" value="TreeGrafter"/>
</dbReference>
<organism evidence="6 7">
    <name type="scientific">Niveomyces insectorum RCEF 264</name>
    <dbReference type="NCBI Taxonomy" id="1081102"/>
    <lineage>
        <taxon>Eukaryota</taxon>
        <taxon>Fungi</taxon>
        <taxon>Dikarya</taxon>
        <taxon>Ascomycota</taxon>
        <taxon>Pezizomycotina</taxon>
        <taxon>Sordariomycetes</taxon>
        <taxon>Hypocreomycetidae</taxon>
        <taxon>Hypocreales</taxon>
        <taxon>Cordycipitaceae</taxon>
        <taxon>Niveomyces</taxon>
    </lineage>
</organism>
<proteinExistence type="predicted"/>
<evidence type="ECO:0000256" key="3">
    <source>
        <dbReference type="ARBA" id="ARBA00023204"/>
    </source>
</evidence>
<keyword evidence="7" id="KW-1185">Reference proteome</keyword>
<keyword evidence="2" id="KW-0378">Hydrolase</keyword>
<gene>
    <name evidence="6" type="ORF">SPI_04298</name>
</gene>
<evidence type="ECO:0000313" key="7">
    <source>
        <dbReference type="Proteomes" id="UP000076874"/>
    </source>
</evidence>
<dbReference type="SMART" id="SM00986">
    <property type="entry name" value="UDG"/>
    <property type="match status" value="1"/>
</dbReference>
<dbReference type="OrthoDB" id="565731at2759"/>
<dbReference type="FunFam" id="3.40.470.10:FF:000010">
    <property type="entry name" value="G/U mismatch-specific DNA glycosylase"/>
    <property type="match status" value="1"/>
</dbReference>
<feature type="domain" description="Uracil-DNA glycosylase-like" evidence="5">
    <location>
        <begin position="129"/>
        <end position="329"/>
    </location>
</feature>
<dbReference type="GO" id="GO:0006285">
    <property type="term" value="P:base-excision repair, AP site formation"/>
    <property type="evidence" value="ECO:0007669"/>
    <property type="project" value="InterPro"/>
</dbReference>
<dbReference type="PANTHER" id="PTHR12159">
    <property type="entry name" value="G/T AND G/U MISMATCH-SPECIFIC DNA GLYCOSYLASE"/>
    <property type="match status" value="1"/>
</dbReference>
<dbReference type="GO" id="GO:0008263">
    <property type="term" value="F:pyrimidine-specific mismatch base pair DNA N-glycosylase activity"/>
    <property type="evidence" value="ECO:0007669"/>
    <property type="project" value="TreeGrafter"/>
</dbReference>
<dbReference type="SMART" id="SM00987">
    <property type="entry name" value="UreE_C"/>
    <property type="match status" value="1"/>
</dbReference>